<dbReference type="AlphaFoldDB" id="A0A4Y2GNI6"/>
<comment type="caution">
    <text evidence="1">The sequence shown here is derived from an EMBL/GenBank/DDBJ whole genome shotgun (WGS) entry which is preliminary data.</text>
</comment>
<dbReference type="EMBL" id="BGPR01001454">
    <property type="protein sequence ID" value="GBM54329.1"/>
    <property type="molecule type" value="Genomic_DNA"/>
</dbReference>
<name>A0A4Y2GNI6_ARAVE</name>
<evidence type="ECO:0000313" key="1">
    <source>
        <dbReference type="EMBL" id="GBM54329.1"/>
    </source>
</evidence>
<gene>
    <name evidence="1" type="ORF">AVEN_263041_1</name>
</gene>
<evidence type="ECO:0000313" key="2">
    <source>
        <dbReference type="Proteomes" id="UP000499080"/>
    </source>
</evidence>
<protein>
    <submittedName>
        <fullName evidence="1">Uncharacterized protein</fullName>
    </submittedName>
</protein>
<organism evidence="1 2">
    <name type="scientific">Araneus ventricosus</name>
    <name type="common">Orbweaver spider</name>
    <name type="synonym">Epeira ventricosa</name>
    <dbReference type="NCBI Taxonomy" id="182803"/>
    <lineage>
        <taxon>Eukaryota</taxon>
        <taxon>Metazoa</taxon>
        <taxon>Ecdysozoa</taxon>
        <taxon>Arthropoda</taxon>
        <taxon>Chelicerata</taxon>
        <taxon>Arachnida</taxon>
        <taxon>Araneae</taxon>
        <taxon>Araneomorphae</taxon>
        <taxon>Entelegynae</taxon>
        <taxon>Araneoidea</taxon>
        <taxon>Araneidae</taxon>
        <taxon>Araneus</taxon>
    </lineage>
</organism>
<reference evidence="1 2" key="1">
    <citation type="journal article" date="2019" name="Sci. Rep.">
        <title>Orb-weaving spider Araneus ventricosus genome elucidates the spidroin gene catalogue.</title>
        <authorList>
            <person name="Kono N."/>
            <person name="Nakamura H."/>
            <person name="Ohtoshi R."/>
            <person name="Moran D.A.P."/>
            <person name="Shinohara A."/>
            <person name="Yoshida Y."/>
            <person name="Fujiwara M."/>
            <person name="Mori M."/>
            <person name="Tomita M."/>
            <person name="Arakawa K."/>
        </authorList>
    </citation>
    <scope>NUCLEOTIDE SEQUENCE [LARGE SCALE GENOMIC DNA]</scope>
</reference>
<proteinExistence type="predicted"/>
<dbReference type="Proteomes" id="UP000499080">
    <property type="component" value="Unassembled WGS sequence"/>
</dbReference>
<sequence length="91" mass="10495">MRTSSDGRINFLCILGGETYCRKEQSKIHRKYSILLQKAMPKLIEEEVPQHLCPSIESHQIEALVSFSSEAQQHLKVAFGQHWFQRDGPVQ</sequence>
<keyword evidence="2" id="KW-1185">Reference proteome</keyword>
<accession>A0A4Y2GNI6</accession>